<dbReference type="PANTHER" id="PTHR46434">
    <property type="entry name" value="GENETIC INTERACTOR OF PROHIBITINS 3, MITOCHONDRIAL"/>
    <property type="match status" value="1"/>
</dbReference>
<dbReference type="RefSeq" id="XP_044655458.1">
    <property type="nucleotide sequence ID" value="XM_044799523.1"/>
</dbReference>
<dbReference type="AlphaFoldDB" id="A0A9P3CFN0"/>
<dbReference type="PANTHER" id="PTHR46434:SF1">
    <property type="entry name" value="GENETIC INTERACTOR OF PROHIBITINS 3, MITOCHONDRIAL"/>
    <property type="match status" value="1"/>
</dbReference>
<feature type="region of interest" description="Disordered" evidence="1">
    <location>
        <begin position="738"/>
        <end position="772"/>
    </location>
</feature>
<dbReference type="GeneID" id="68289865"/>
<feature type="region of interest" description="Disordered" evidence="1">
    <location>
        <begin position="385"/>
        <end position="410"/>
    </location>
</feature>
<dbReference type="EMBL" id="BOLY01000002">
    <property type="protein sequence ID" value="GIZ40971.1"/>
    <property type="molecule type" value="Genomic_DNA"/>
</dbReference>
<dbReference type="OrthoDB" id="1696305at2759"/>
<protein>
    <recommendedName>
        <fullName evidence="4">Genetic interactor of prohibitins 3, mitochondrial</fullName>
    </recommendedName>
</protein>
<evidence type="ECO:0008006" key="4">
    <source>
        <dbReference type="Google" id="ProtNLM"/>
    </source>
</evidence>
<accession>A0A9P3CFN0</accession>
<feature type="compositionally biased region" description="Basic residues" evidence="1">
    <location>
        <begin position="740"/>
        <end position="751"/>
    </location>
</feature>
<comment type="caution">
    <text evidence="2">The sequence shown here is derived from an EMBL/GenBank/DDBJ whole genome shotgun (WGS) entry which is preliminary data.</text>
</comment>
<dbReference type="Proteomes" id="UP000825890">
    <property type="component" value="Unassembled WGS sequence"/>
</dbReference>
<keyword evidence="3" id="KW-1185">Reference proteome</keyword>
<dbReference type="Gene3D" id="3.40.50.300">
    <property type="entry name" value="P-loop containing nucleotide triphosphate hydrolases"/>
    <property type="match status" value="1"/>
</dbReference>
<sequence>MLRLGGVTQHTARALRIATLTEAATKRVVAFGCQHPSPCREAYPRRFGSARPQFQQAAIAADVSSEGQLSHHPEPSAYDFAKTLPVVCPGCGGMSQTVDPDVAGFYSPKKRNIRKGRDADKQDEEKIFEQAMARLSSEDQAPILPPKPDAEVLENDKPLLCDRCHDLMYQSKGQSILHPSMESIRDIIESSPHRDNHIYHVIDAADFPMSLIPNLISSLDLPRLRTQNRRSKSKQYIRGHKADISFIITRSDLLAPKKEDVDRLMPYLQEVLRDALGRAGKNLRLGNVRCVSAQRGWWTPQVKEEIWKRGGAGWVVGKVNVGKSALFEVAYPKGRNMKPDAQAQLAKVKQRGVSDAPTVPDEPLSEQGESSAAGIGDSMLEAAESRLDEGAESPNVLPRKLENTSTSTSLEADAQAEATIDTATVEQGAAEVTVEEENGMEDTQQLRVEEDGIEEDDDDADISLLPPAQKETAYPHMPIVSSLPGTTASPIRIPYGNGKGELIDLPGIQRSSLETHIQPGHRASLVMKSRVVPEQITLRAGRSLLIGGIIRITPKTDDLIFLAYAFTPLTPHAARNEKAIAIQTGTNEDGTPYSGNVENIGTEIAKKRIKSAGTFKIQWDATNKRTGSLTDRTAGKRKIDELPFKVYSADILIESVGWVEIAVQVRSRKKKPTPDAFDQLGIEGEDEYLQQRAEQRGHSQQRSDQMEEDDFPEVEVFSPKGKFIGIRRPMNAWITGGPKKVAKHAVKKRPRMSISYQKRMEGGKKGGQQRAE</sequence>
<name>A0A9P3CFN0_9PEZI</name>
<proteinExistence type="predicted"/>
<evidence type="ECO:0000256" key="1">
    <source>
        <dbReference type="SAM" id="MobiDB-lite"/>
    </source>
</evidence>
<evidence type="ECO:0000313" key="2">
    <source>
        <dbReference type="EMBL" id="GIZ40971.1"/>
    </source>
</evidence>
<dbReference type="InterPro" id="IPR027417">
    <property type="entry name" value="P-loop_NTPase"/>
</dbReference>
<dbReference type="GO" id="GO:0005739">
    <property type="term" value="C:mitochondrion"/>
    <property type="evidence" value="ECO:0007669"/>
    <property type="project" value="TreeGrafter"/>
</dbReference>
<organism evidence="2 3">
    <name type="scientific">Cercospora kikuchii</name>
    <dbReference type="NCBI Taxonomy" id="84275"/>
    <lineage>
        <taxon>Eukaryota</taxon>
        <taxon>Fungi</taxon>
        <taxon>Dikarya</taxon>
        <taxon>Ascomycota</taxon>
        <taxon>Pezizomycotina</taxon>
        <taxon>Dothideomycetes</taxon>
        <taxon>Dothideomycetidae</taxon>
        <taxon>Mycosphaerellales</taxon>
        <taxon>Mycosphaerellaceae</taxon>
        <taxon>Cercospora</taxon>
    </lineage>
</organism>
<evidence type="ECO:0000313" key="3">
    <source>
        <dbReference type="Proteomes" id="UP000825890"/>
    </source>
</evidence>
<dbReference type="InterPro" id="IPR050896">
    <property type="entry name" value="Mito_lipid_metab_GTPase"/>
</dbReference>
<reference evidence="2 3" key="1">
    <citation type="submission" date="2021-01" db="EMBL/GenBank/DDBJ databases">
        <title>Cercospora kikuchii MAFF 305040 whole genome shotgun sequence.</title>
        <authorList>
            <person name="Kashiwa T."/>
            <person name="Suzuki T."/>
        </authorList>
    </citation>
    <scope>NUCLEOTIDE SEQUENCE [LARGE SCALE GENOMIC DNA]</scope>
    <source>
        <strain evidence="2 3">MAFF 305040</strain>
    </source>
</reference>
<gene>
    <name evidence="2" type="ORF">CKM354_000429000</name>
</gene>
<feature type="region of interest" description="Disordered" evidence="1">
    <location>
        <begin position="691"/>
        <end position="712"/>
    </location>
</feature>
<feature type="region of interest" description="Disordered" evidence="1">
    <location>
        <begin position="345"/>
        <end position="373"/>
    </location>
</feature>